<dbReference type="InParanoid" id="A0A317XM78"/>
<feature type="region of interest" description="Disordered" evidence="1">
    <location>
        <begin position="150"/>
        <end position="230"/>
    </location>
</feature>
<feature type="compositionally biased region" description="Low complexity" evidence="1">
    <location>
        <begin position="573"/>
        <end position="590"/>
    </location>
</feature>
<feature type="compositionally biased region" description="Polar residues" evidence="1">
    <location>
        <begin position="675"/>
        <end position="689"/>
    </location>
</feature>
<organism evidence="2 3">
    <name type="scientific">Testicularia cyperi</name>
    <dbReference type="NCBI Taxonomy" id="1882483"/>
    <lineage>
        <taxon>Eukaryota</taxon>
        <taxon>Fungi</taxon>
        <taxon>Dikarya</taxon>
        <taxon>Basidiomycota</taxon>
        <taxon>Ustilaginomycotina</taxon>
        <taxon>Ustilaginomycetes</taxon>
        <taxon>Ustilaginales</taxon>
        <taxon>Anthracoideaceae</taxon>
        <taxon>Testicularia</taxon>
    </lineage>
</organism>
<dbReference type="GO" id="GO:0044732">
    <property type="term" value="C:mitotic spindle pole body"/>
    <property type="evidence" value="ECO:0007669"/>
    <property type="project" value="TreeGrafter"/>
</dbReference>
<dbReference type="STRING" id="1882483.A0A317XM78"/>
<dbReference type="Proteomes" id="UP000246740">
    <property type="component" value="Unassembled WGS sequence"/>
</dbReference>
<feature type="compositionally biased region" description="Low complexity" evidence="1">
    <location>
        <begin position="170"/>
        <end position="190"/>
    </location>
</feature>
<dbReference type="GO" id="GO:0005096">
    <property type="term" value="F:GTPase activator activity"/>
    <property type="evidence" value="ECO:0007669"/>
    <property type="project" value="InterPro"/>
</dbReference>
<dbReference type="EMBL" id="KZ819195">
    <property type="protein sequence ID" value="PWY99414.1"/>
    <property type="molecule type" value="Genomic_DNA"/>
</dbReference>
<dbReference type="PANTHER" id="PTHR35140:SF1">
    <property type="entry name" value="MITOTIC CHECK POINT PROTEIN BFA1"/>
    <property type="match status" value="1"/>
</dbReference>
<evidence type="ECO:0000313" key="3">
    <source>
        <dbReference type="Proteomes" id="UP000246740"/>
    </source>
</evidence>
<dbReference type="OrthoDB" id="19159at2759"/>
<gene>
    <name evidence="2" type="ORF">BCV70DRAFT_200985</name>
</gene>
<feature type="compositionally biased region" description="Acidic residues" evidence="1">
    <location>
        <begin position="77"/>
        <end position="86"/>
    </location>
</feature>
<feature type="compositionally biased region" description="Polar residues" evidence="1">
    <location>
        <begin position="623"/>
        <end position="641"/>
    </location>
</feature>
<proteinExistence type="predicted"/>
<keyword evidence="3" id="KW-1185">Reference proteome</keyword>
<feature type="region of interest" description="Disordered" evidence="1">
    <location>
        <begin position="294"/>
        <end position="318"/>
    </location>
</feature>
<feature type="region of interest" description="Disordered" evidence="1">
    <location>
        <begin position="39"/>
        <end position="105"/>
    </location>
</feature>
<feature type="compositionally biased region" description="Basic residues" evidence="1">
    <location>
        <begin position="489"/>
        <end position="505"/>
    </location>
</feature>
<feature type="compositionally biased region" description="Low complexity" evidence="1">
    <location>
        <begin position="690"/>
        <end position="702"/>
    </location>
</feature>
<protein>
    <submittedName>
        <fullName evidence="2">Uncharacterized protein</fullName>
    </submittedName>
</protein>
<feature type="compositionally biased region" description="Polar residues" evidence="1">
    <location>
        <begin position="1"/>
        <end position="17"/>
    </location>
</feature>
<feature type="region of interest" description="Disordered" evidence="1">
    <location>
        <begin position="1"/>
        <end position="25"/>
    </location>
</feature>
<sequence length="1002" mass="108173">MENVAKSSVSALPSTSAVEDWTEGDFDLDSQEICLDRARLQVDAGSEHSGPPSDHDDENINQLQDLHHSPHVRGSFDFDDEDEELPWDVSSSRGTHDVDDASDEQTDTIKLSNAAGSALKQLIEASKSNHARSDDLDQLDTFEARTFDGIPYYDDDDDAPTLGLQAMRPSSASMSASTSTSYTSTIGLSTDLTEPDTPSSKDHSRSTCGSAPSSSGISTHGDSFTRSDIDLNSEEDNSLEMDFELASDVNELSLCPSLSRARSQASLIDKDNWGDEVSSSMSSSVLAVSIASVGSSNLSSGSTPNQATSEESDADDEHEDLLDGIELSGSIFEADQNTQGQMKQKLDAILDLKRAGYGNHEASRSRTSTDIETDMAAGLVITDDLDLSPSRITSKLGLSTRGRFLGPQSFAQRQASLPAGSLTTRSALMPRNSHLAPNYPSTLSASASMSAISGLPMLQHRAPTDRALSRFSAKTHDFDRGQSHDSTYRGHHQKQHDRNHLRYKRSASDLQSGNAASKTDSLPTSSTSPHPGGHSRQLVRKRSLPSLKASPPSQGSQGSNTGSTFRSTRPSGSRLTASTAASRARAAETADQLARMAREIEAAPARPSTPVTISARGHHQAATRISVQTRSRHSLGNTTQHAPGGTPQVVARILKRTTQYGDGLELDGIDDLDGATSTSPSSQTNSYTLSQSIRRNSNQSSSGNMPRRNGRKKSQQQNKPALIRPLGGSATSQKMVKGMRWNPRLLRWEGNEGVLRDFDQVIQSSTRPALISQLTGSSTSSALASMPGYTSPLSSESSTLMQSIASGARVVGDMLFDPVQMRWIHKSGAEEEDVFAELDDESLGSRDHDLVKFGTESDHTIRARRIRSSEAFQRMTDPWAPLSEQDLVDQTAAHSGTSGADKIDLAIRRAVAKGHFPQDAGIDRELWDACMEASRRHKLEVEGFLRPSPASGTRSRVKSEASDRSLTLEDIDRPRPHLYYLEKIAKSVIRPSTVSSPSPNIS</sequence>
<name>A0A317XM78_9BASI</name>
<evidence type="ECO:0000313" key="2">
    <source>
        <dbReference type="EMBL" id="PWY99414.1"/>
    </source>
</evidence>
<feature type="region of interest" description="Disordered" evidence="1">
    <location>
        <begin position="945"/>
        <end position="968"/>
    </location>
</feature>
<dbReference type="GO" id="GO:1990334">
    <property type="term" value="C:Bfa1-Bub2 complex"/>
    <property type="evidence" value="ECO:0007669"/>
    <property type="project" value="InterPro"/>
</dbReference>
<feature type="region of interest" description="Disordered" evidence="1">
    <location>
        <begin position="665"/>
        <end position="736"/>
    </location>
</feature>
<feature type="region of interest" description="Disordered" evidence="1">
    <location>
        <begin position="477"/>
        <end position="647"/>
    </location>
</feature>
<reference evidence="2 3" key="1">
    <citation type="journal article" date="2018" name="Mol. Biol. Evol.">
        <title>Broad Genomic Sampling Reveals a Smut Pathogenic Ancestry of the Fungal Clade Ustilaginomycotina.</title>
        <authorList>
            <person name="Kijpornyongpan T."/>
            <person name="Mondo S.J."/>
            <person name="Barry K."/>
            <person name="Sandor L."/>
            <person name="Lee J."/>
            <person name="Lipzen A."/>
            <person name="Pangilinan J."/>
            <person name="LaButti K."/>
            <person name="Hainaut M."/>
            <person name="Henrissat B."/>
            <person name="Grigoriev I.V."/>
            <person name="Spatafora J.W."/>
            <person name="Aime M.C."/>
        </authorList>
    </citation>
    <scope>NUCLEOTIDE SEQUENCE [LARGE SCALE GENOMIC DNA]</scope>
    <source>
        <strain evidence="2 3">MCA 3645</strain>
    </source>
</reference>
<feature type="compositionally biased region" description="Polar residues" evidence="1">
    <location>
        <begin position="508"/>
        <end position="529"/>
    </location>
</feature>
<feature type="compositionally biased region" description="Basic and acidic residues" evidence="1">
    <location>
        <begin position="477"/>
        <end position="488"/>
    </location>
</feature>
<feature type="compositionally biased region" description="Low complexity" evidence="1">
    <location>
        <begin position="550"/>
        <end position="564"/>
    </location>
</feature>
<dbReference type="PANTHER" id="PTHR35140">
    <property type="entry name" value="MITOTIC CHECK POINT PROTEIN BFA1"/>
    <property type="match status" value="1"/>
</dbReference>
<accession>A0A317XM78</accession>
<dbReference type="InterPro" id="IPR034586">
    <property type="entry name" value="Bfa1/Byr4"/>
</dbReference>
<evidence type="ECO:0000256" key="1">
    <source>
        <dbReference type="SAM" id="MobiDB-lite"/>
    </source>
</evidence>
<feature type="compositionally biased region" description="Basic and acidic residues" evidence="1">
    <location>
        <begin position="957"/>
        <end position="968"/>
    </location>
</feature>
<dbReference type="GO" id="GO:0001100">
    <property type="term" value="P:negative regulation of exit from mitosis"/>
    <property type="evidence" value="ECO:0007669"/>
    <property type="project" value="InterPro"/>
</dbReference>
<feature type="compositionally biased region" description="Polar residues" evidence="1">
    <location>
        <begin position="206"/>
        <end position="222"/>
    </location>
</feature>
<dbReference type="AlphaFoldDB" id="A0A317XM78"/>